<protein>
    <submittedName>
        <fullName evidence="2">Uncharacterized protein, isoform A</fullName>
    </submittedName>
</protein>
<dbReference type="EMBL" id="CH902622">
    <property type="protein sequence ID" value="EDV34361.2"/>
    <property type="molecule type" value="Genomic_DNA"/>
</dbReference>
<feature type="compositionally biased region" description="Basic and acidic residues" evidence="1">
    <location>
        <begin position="308"/>
        <end position="320"/>
    </location>
</feature>
<name>B3MRF6_DROAN</name>
<feature type="compositionally biased region" description="Gly residues" evidence="1">
    <location>
        <begin position="558"/>
        <end position="569"/>
    </location>
</feature>
<dbReference type="GO" id="GO:0032465">
    <property type="term" value="P:regulation of cytokinesis"/>
    <property type="evidence" value="ECO:0007669"/>
    <property type="project" value="InterPro"/>
</dbReference>
<feature type="region of interest" description="Disordered" evidence="1">
    <location>
        <begin position="287"/>
        <end position="320"/>
    </location>
</feature>
<dbReference type="FunCoup" id="B3MRF6">
    <property type="interactions" value="49"/>
</dbReference>
<dbReference type="PANTHER" id="PTHR13594">
    <property type="entry name" value="CENTRIOLAR COILED-COIL PROTEIN OF 110 KDA"/>
    <property type="match status" value="1"/>
</dbReference>
<organism evidence="2 3">
    <name type="scientific">Drosophila ananassae</name>
    <name type="common">Fruit fly</name>
    <dbReference type="NCBI Taxonomy" id="7217"/>
    <lineage>
        <taxon>Eukaryota</taxon>
        <taxon>Metazoa</taxon>
        <taxon>Ecdysozoa</taxon>
        <taxon>Arthropoda</taxon>
        <taxon>Hexapoda</taxon>
        <taxon>Insecta</taxon>
        <taxon>Pterygota</taxon>
        <taxon>Neoptera</taxon>
        <taxon>Endopterygota</taxon>
        <taxon>Diptera</taxon>
        <taxon>Brachycera</taxon>
        <taxon>Muscomorpha</taxon>
        <taxon>Ephydroidea</taxon>
        <taxon>Drosophilidae</taxon>
        <taxon>Drosophila</taxon>
        <taxon>Sophophora</taxon>
    </lineage>
</organism>
<dbReference type="Proteomes" id="UP000007801">
    <property type="component" value="Unassembled WGS sequence"/>
</dbReference>
<dbReference type="HOGENOM" id="CLU_413488_0_0_1"/>
<feature type="compositionally biased region" description="Pro residues" evidence="1">
    <location>
        <begin position="146"/>
        <end position="156"/>
    </location>
</feature>
<dbReference type="InterPro" id="IPR033207">
    <property type="entry name" value="CCP110"/>
</dbReference>
<dbReference type="InParanoid" id="B3MRF6"/>
<feature type="region of interest" description="Disordered" evidence="1">
    <location>
        <begin position="477"/>
        <end position="627"/>
    </location>
</feature>
<keyword evidence="3" id="KW-1185">Reference proteome</keyword>
<dbReference type="GeneID" id="6503692"/>
<evidence type="ECO:0000256" key="1">
    <source>
        <dbReference type="SAM" id="MobiDB-lite"/>
    </source>
</evidence>
<feature type="region of interest" description="Disordered" evidence="1">
    <location>
        <begin position="141"/>
        <end position="170"/>
    </location>
</feature>
<dbReference type="GO" id="GO:0061511">
    <property type="term" value="P:centriole elongation"/>
    <property type="evidence" value="ECO:0007669"/>
    <property type="project" value="EnsemblMetazoa"/>
</dbReference>
<feature type="compositionally biased region" description="Low complexity" evidence="1">
    <location>
        <begin position="294"/>
        <end position="306"/>
    </location>
</feature>
<dbReference type="GO" id="GO:0005814">
    <property type="term" value="C:centriole"/>
    <property type="evidence" value="ECO:0007669"/>
    <property type="project" value="EnsemblMetazoa"/>
</dbReference>
<feature type="compositionally biased region" description="Polar residues" evidence="1">
    <location>
        <begin position="584"/>
        <end position="594"/>
    </location>
</feature>
<dbReference type="GO" id="GO:0032053">
    <property type="term" value="P:ciliary basal body organization"/>
    <property type="evidence" value="ECO:0007669"/>
    <property type="project" value="TreeGrafter"/>
</dbReference>
<dbReference type="OrthoDB" id="10028852at2759"/>
<evidence type="ECO:0000313" key="2">
    <source>
        <dbReference type="EMBL" id="EDV34361.2"/>
    </source>
</evidence>
<dbReference type="GO" id="GO:1903723">
    <property type="term" value="P:negative regulation of centriole elongation"/>
    <property type="evidence" value="ECO:0007669"/>
    <property type="project" value="TreeGrafter"/>
</dbReference>
<sequence length="741" mass="82531">MDSPCKVMEQLLAAVEESQCLAYCHSSTTASTPTAITTISLECSSIPVSRFRLDGQPILPPLMTSSKRREVQMDRQMAIQLEEQYRLARCSAGSEERRASAAMATRRSLPQLQQTETFIYDSTQRQPRPKVLGLEQKQLPTIHVDPPTPNIDPPTPPHEDTPLSPHRNKPNRITNRILQFELTGLGNLAPGGAPTVPPSPPKKCILRSSTSPSLAQQQETAPVDELGVKMVTAEPVGFQRSRSFTLDEPSQVLVEHMQRTHALVEPQVHSPRPSQLANYQQDTIESTAKKVNKSPRSSCTSTSPTCTRRRERERVDNPEREREIEHMIERALGEHGPVDSSRKAGIRKYLRGHRERLNQLVQYQEAERRRMQAEFDRQQRFLIDALCAEIDESASVGPPESLVSAYTSTGDLERQMASSSLSADISNRELTTPGWSSCLETSPRSFDDLDEFLHMEDSCRLAASTSSRKRLFSPKMSLTYDSEPQPLEEMSAPSTPRSLPLRNSSLSNTRRRPGPGSGPIPQASQVPPQPRMRPRTVGSPRKSSGGSSGLVKSPVRVVGGGSGKKGSSGSGNSAPLKRNGNVRHMNQSVQSSGPAQAMWSPMKTKKIPSPVRRNNNQDANSGENFEQDTREWAATRINAAARGFLVRRLFGTEQVQRIVQTIRDTLIFVLNLHLETCGNGQDAKETANLRLKARLLQQLCSASRTLHLIFFQTSIKERMDIISRDRKRIKTKLLAMHLKHR</sequence>
<feature type="compositionally biased region" description="Polar residues" evidence="1">
    <location>
        <begin position="207"/>
        <end position="220"/>
    </location>
</feature>
<dbReference type="eggNOG" id="ENOG502QUVS">
    <property type="taxonomic scope" value="Eukaryota"/>
</dbReference>
<dbReference type="PANTHER" id="PTHR13594:SF1">
    <property type="entry name" value="CENTRIOLAR COILED-COIL PROTEIN OF 110 KDA"/>
    <property type="match status" value="1"/>
</dbReference>
<dbReference type="STRING" id="7217.B3MRF6"/>
<gene>
    <name evidence="2" type="primary">Dana\GF21003</name>
    <name evidence="2" type="synonym">dana_GLEANR_4235</name>
    <name evidence="2" type="ORF">GF21003</name>
</gene>
<dbReference type="Pfam" id="PF16025">
    <property type="entry name" value="CaM_bind"/>
    <property type="match status" value="1"/>
</dbReference>
<feature type="compositionally biased region" description="Polar residues" evidence="1">
    <location>
        <begin position="612"/>
        <end position="624"/>
    </location>
</feature>
<dbReference type="PROSITE" id="PS50096">
    <property type="entry name" value="IQ"/>
    <property type="match status" value="1"/>
</dbReference>
<feature type="compositionally biased region" description="Low complexity" evidence="1">
    <location>
        <begin position="493"/>
        <end position="508"/>
    </location>
</feature>
<evidence type="ECO:0000313" key="3">
    <source>
        <dbReference type="Proteomes" id="UP000007801"/>
    </source>
</evidence>
<reference evidence="2 3" key="1">
    <citation type="journal article" date="2007" name="Nature">
        <title>Evolution of genes and genomes on the Drosophila phylogeny.</title>
        <authorList>
            <consortium name="Drosophila 12 Genomes Consortium"/>
            <person name="Clark A.G."/>
            <person name="Eisen M.B."/>
            <person name="Smith D.R."/>
            <person name="Bergman C.M."/>
            <person name="Oliver B."/>
            <person name="Markow T.A."/>
            <person name="Kaufman T.C."/>
            <person name="Kellis M."/>
            <person name="Gelbart W."/>
            <person name="Iyer V.N."/>
            <person name="Pollard D.A."/>
            <person name="Sackton T.B."/>
            <person name="Larracuente A.M."/>
            <person name="Singh N.D."/>
            <person name="Abad J.P."/>
            <person name="Abt D.N."/>
            <person name="Adryan B."/>
            <person name="Aguade M."/>
            <person name="Akashi H."/>
            <person name="Anderson W.W."/>
            <person name="Aquadro C.F."/>
            <person name="Ardell D.H."/>
            <person name="Arguello R."/>
            <person name="Artieri C.G."/>
            <person name="Barbash D.A."/>
            <person name="Barker D."/>
            <person name="Barsanti P."/>
            <person name="Batterham P."/>
            <person name="Batzoglou S."/>
            <person name="Begun D."/>
            <person name="Bhutkar A."/>
            <person name="Blanco E."/>
            <person name="Bosak S.A."/>
            <person name="Bradley R.K."/>
            <person name="Brand A.D."/>
            <person name="Brent M.R."/>
            <person name="Brooks A.N."/>
            <person name="Brown R.H."/>
            <person name="Butlin R.K."/>
            <person name="Caggese C."/>
            <person name="Calvi B.R."/>
            <person name="Bernardo de Carvalho A."/>
            <person name="Caspi A."/>
            <person name="Castrezana S."/>
            <person name="Celniker S.E."/>
            <person name="Chang J.L."/>
            <person name="Chapple C."/>
            <person name="Chatterji S."/>
            <person name="Chinwalla A."/>
            <person name="Civetta A."/>
            <person name="Clifton S.W."/>
            <person name="Comeron J.M."/>
            <person name="Costello J.C."/>
            <person name="Coyne J.A."/>
            <person name="Daub J."/>
            <person name="David R.G."/>
            <person name="Delcher A.L."/>
            <person name="Delehaunty K."/>
            <person name="Do C.B."/>
            <person name="Ebling H."/>
            <person name="Edwards K."/>
            <person name="Eickbush T."/>
            <person name="Evans J.D."/>
            <person name="Filipski A."/>
            <person name="Findeiss S."/>
            <person name="Freyhult E."/>
            <person name="Fulton L."/>
            <person name="Fulton R."/>
            <person name="Garcia A.C."/>
            <person name="Gardiner A."/>
            <person name="Garfield D.A."/>
            <person name="Garvin B.E."/>
            <person name="Gibson G."/>
            <person name="Gilbert D."/>
            <person name="Gnerre S."/>
            <person name="Godfrey J."/>
            <person name="Good R."/>
            <person name="Gotea V."/>
            <person name="Gravely B."/>
            <person name="Greenberg A.J."/>
            <person name="Griffiths-Jones S."/>
            <person name="Gross S."/>
            <person name="Guigo R."/>
            <person name="Gustafson E.A."/>
            <person name="Haerty W."/>
            <person name="Hahn M.W."/>
            <person name="Halligan D.L."/>
            <person name="Halpern A.L."/>
            <person name="Halter G.M."/>
            <person name="Han M.V."/>
            <person name="Heger A."/>
            <person name="Hillier L."/>
            <person name="Hinrichs A.S."/>
            <person name="Holmes I."/>
            <person name="Hoskins R.A."/>
            <person name="Hubisz M.J."/>
            <person name="Hultmark D."/>
            <person name="Huntley M.A."/>
            <person name="Jaffe D.B."/>
            <person name="Jagadeeshan S."/>
            <person name="Jeck W.R."/>
            <person name="Johnson J."/>
            <person name="Jones C.D."/>
            <person name="Jordan W.C."/>
            <person name="Karpen G.H."/>
            <person name="Kataoka E."/>
            <person name="Keightley P.D."/>
            <person name="Kheradpour P."/>
            <person name="Kirkness E.F."/>
            <person name="Koerich L.B."/>
            <person name="Kristiansen K."/>
            <person name="Kudrna D."/>
            <person name="Kulathinal R.J."/>
            <person name="Kumar S."/>
            <person name="Kwok R."/>
            <person name="Lander E."/>
            <person name="Langley C.H."/>
            <person name="Lapoint R."/>
            <person name="Lazzaro B.P."/>
            <person name="Lee S.J."/>
            <person name="Levesque L."/>
            <person name="Li R."/>
            <person name="Lin C.F."/>
            <person name="Lin M.F."/>
            <person name="Lindblad-Toh K."/>
            <person name="Llopart A."/>
            <person name="Long M."/>
            <person name="Low L."/>
            <person name="Lozovsky E."/>
            <person name="Lu J."/>
            <person name="Luo M."/>
            <person name="Machado C.A."/>
            <person name="Makalowski W."/>
            <person name="Marzo M."/>
            <person name="Matsuda M."/>
            <person name="Matzkin L."/>
            <person name="McAllister B."/>
            <person name="McBride C.S."/>
            <person name="McKernan B."/>
            <person name="McKernan K."/>
            <person name="Mendez-Lago M."/>
            <person name="Minx P."/>
            <person name="Mollenhauer M.U."/>
            <person name="Montooth K."/>
            <person name="Mount S.M."/>
            <person name="Mu X."/>
            <person name="Myers E."/>
            <person name="Negre B."/>
            <person name="Newfeld S."/>
            <person name="Nielsen R."/>
            <person name="Noor M.A."/>
            <person name="O'Grady P."/>
            <person name="Pachter L."/>
            <person name="Papaceit M."/>
            <person name="Parisi M.J."/>
            <person name="Parisi M."/>
            <person name="Parts L."/>
            <person name="Pedersen J.S."/>
            <person name="Pesole G."/>
            <person name="Phillippy A.M."/>
            <person name="Ponting C.P."/>
            <person name="Pop M."/>
            <person name="Porcelli D."/>
            <person name="Powell J.R."/>
            <person name="Prohaska S."/>
            <person name="Pruitt K."/>
            <person name="Puig M."/>
            <person name="Quesneville H."/>
            <person name="Ram K.R."/>
            <person name="Rand D."/>
            <person name="Rasmussen M.D."/>
            <person name="Reed L.K."/>
            <person name="Reenan R."/>
            <person name="Reily A."/>
            <person name="Remington K.A."/>
            <person name="Rieger T.T."/>
            <person name="Ritchie M.G."/>
            <person name="Robin C."/>
            <person name="Rogers Y.H."/>
            <person name="Rohde C."/>
            <person name="Rozas J."/>
            <person name="Rubenfield M.J."/>
            <person name="Ruiz A."/>
            <person name="Russo S."/>
            <person name="Salzberg S.L."/>
            <person name="Sanchez-Gracia A."/>
            <person name="Saranga D.J."/>
            <person name="Sato H."/>
            <person name="Schaeffer S.W."/>
            <person name="Schatz M.C."/>
            <person name="Schlenke T."/>
            <person name="Schwartz R."/>
            <person name="Segarra C."/>
            <person name="Singh R.S."/>
            <person name="Sirot L."/>
            <person name="Sirota M."/>
            <person name="Sisneros N.B."/>
            <person name="Smith C.D."/>
            <person name="Smith T.F."/>
            <person name="Spieth J."/>
            <person name="Stage D.E."/>
            <person name="Stark A."/>
            <person name="Stephan W."/>
            <person name="Strausberg R.L."/>
            <person name="Strempel S."/>
            <person name="Sturgill D."/>
            <person name="Sutton G."/>
            <person name="Sutton G.G."/>
            <person name="Tao W."/>
            <person name="Teichmann S."/>
            <person name="Tobari Y.N."/>
            <person name="Tomimura Y."/>
            <person name="Tsolas J.M."/>
            <person name="Valente V.L."/>
            <person name="Venter E."/>
            <person name="Venter J.C."/>
            <person name="Vicario S."/>
            <person name="Vieira F.G."/>
            <person name="Vilella A.J."/>
            <person name="Villasante A."/>
            <person name="Walenz B."/>
            <person name="Wang J."/>
            <person name="Wasserman M."/>
            <person name="Watts T."/>
            <person name="Wilson D."/>
            <person name="Wilson R.K."/>
            <person name="Wing R.A."/>
            <person name="Wolfner M.F."/>
            <person name="Wong A."/>
            <person name="Wong G.K."/>
            <person name="Wu C.I."/>
            <person name="Wu G."/>
            <person name="Yamamoto D."/>
            <person name="Yang H.P."/>
            <person name="Yang S.P."/>
            <person name="Yorke J.A."/>
            <person name="Yoshida K."/>
            <person name="Zdobnov E."/>
            <person name="Zhang P."/>
            <person name="Zhang Y."/>
            <person name="Zimin A.V."/>
            <person name="Baldwin J."/>
            <person name="Abdouelleil A."/>
            <person name="Abdulkadir J."/>
            <person name="Abebe A."/>
            <person name="Abera B."/>
            <person name="Abreu J."/>
            <person name="Acer S.C."/>
            <person name="Aftuck L."/>
            <person name="Alexander A."/>
            <person name="An P."/>
            <person name="Anderson E."/>
            <person name="Anderson S."/>
            <person name="Arachi H."/>
            <person name="Azer M."/>
            <person name="Bachantsang P."/>
            <person name="Barry A."/>
            <person name="Bayul T."/>
            <person name="Berlin A."/>
            <person name="Bessette D."/>
            <person name="Bloom T."/>
            <person name="Blye J."/>
            <person name="Boguslavskiy L."/>
            <person name="Bonnet C."/>
            <person name="Boukhgalter B."/>
            <person name="Bourzgui I."/>
            <person name="Brown A."/>
            <person name="Cahill P."/>
            <person name="Channer S."/>
            <person name="Cheshatsang Y."/>
            <person name="Chuda L."/>
            <person name="Citroen M."/>
            <person name="Collymore A."/>
            <person name="Cooke P."/>
            <person name="Costello M."/>
            <person name="D'Aco K."/>
            <person name="Daza R."/>
            <person name="De Haan G."/>
            <person name="DeGray S."/>
            <person name="DeMaso C."/>
            <person name="Dhargay N."/>
            <person name="Dooley K."/>
            <person name="Dooley E."/>
            <person name="Doricent M."/>
            <person name="Dorje P."/>
            <person name="Dorjee K."/>
            <person name="Dupes A."/>
            <person name="Elong R."/>
            <person name="Falk J."/>
            <person name="Farina A."/>
            <person name="Faro S."/>
            <person name="Ferguson D."/>
            <person name="Fisher S."/>
            <person name="Foley C.D."/>
            <person name="Franke A."/>
            <person name="Friedrich D."/>
            <person name="Gadbois L."/>
            <person name="Gearin G."/>
            <person name="Gearin C.R."/>
            <person name="Giannoukos G."/>
            <person name="Goode T."/>
            <person name="Graham J."/>
            <person name="Grandbois E."/>
            <person name="Grewal S."/>
            <person name="Gyaltsen K."/>
            <person name="Hafez N."/>
            <person name="Hagos B."/>
            <person name="Hall J."/>
            <person name="Henson C."/>
            <person name="Hollinger A."/>
            <person name="Honan T."/>
            <person name="Huard M.D."/>
            <person name="Hughes L."/>
            <person name="Hurhula B."/>
            <person name="Husby M.E."/>
            <person name="Kamat A."/>
            <person name="Kanga B."/>
            <person name="Kashin S."/>
            <person name="Khazanovich D."/>
            <person name="Kisner P."/>
            <person name="Lance K."/>
            <person name="Lara M."/>
            <person name="Lee W."/>
            <person name="Lennon N."/>
            <person name="Letendre F."/>
            <person name="LeVine R."/>
            <person name="Lipovsky A."/>
            <person name="Liu X."/>
            <person name="Liu J."/>
            <person name="Liu S."/>
            <person name="Lokyitsang T."/>
            <person name="Lokyitsang Y."/>
            <person name="Lubonja R."/>
            <person name="Lui A."/>
            <person name="MacDonald P."/>
            <person name="Magnisalis V."/>
            <person name="Maru K."/>
            <person name="Matthews C."/>
            <person name="McCusker W."/>
            <person name="McDonough S."/>
            <person name="Mehta T."/>
            <person name="Meldrim J."/>
            <person name="Meneus L."/>
            <person name="Mihai O."/>
            <person name="Mihalev A."/>
            <person name="Mihova T."/>
            <person name="Mittelman R."/>
            <person name="Mlenga V."/>
            <person name="Montmayeur A."/>
            <person name="Mulrain L."/>
            <person name="Navidi A."/>
            <person name="Naylor J."/>
            <person name="Negash T."/>
            <person name="Nguyen T."/>
            <person name="Nguyen N."/>
            <person name="Nicol R."/>
            <person name="Norbu C."/>
            <person name="Norbu N."/>
            <person name="Novod N."/>
            <person name="O'Neill B."/>
            <person name="Osman S."/>
            <person name="Markiewicz E."/>
            <person name="Oyono O.L."/>
            <person name="Patti C."/>
            <person name="Phunkhang P."/>
            <person name="Pierre F."/>
            <person name="Priest M."/>
            <person name="Raghuraman S."/>
            <person name="Rege F."/>
            <person name="Reyes R."/>
            <person name="Rise C."/>
            <person name="Rogov P."/>
            <person name="Ross K."/>
            <person name="Ryan E."/>
            <person name="Settipalli S."/>
            <person name="Shea T."/>
            <person name="Sherpa N."/>
            <person name="Shi L."/>
            <person name="Shih D."/>
            <person name="Sparrow T."/>
            <person name="Spaulding J."/>
            <person name="Stalker J."/>
            <person name="Stange-Thomann N."/>
            <person name="Stavropoulos S."/>
            <person name="Stone C."/>
            <person name="Strader C."/>
            <person name="Tesfaye S."/>
            <person name="Thomson T."/>
            <person name="Thoulutsang Y."/>
            <person name="Thoulutsang D."/>
            <person name="Topham K."/>
            <person name="Topping I."/>
            <person name="Tsamla T."/>
            <person name="Vassiliev H."/>
            <person name="Vo A."/>
            <person name="Wangchuk T."/>
            <person name="Wangdi T."/>
            <person name="Weiand M."/>
            <person name="Wilkinson J."/>
            <person name="Wilson A."/>
            <person name="Yadav S."/>
            <person name="Young G."/>
            <person name="Yu Q."/>
            <person name="Zembek L."/>
            <person name="Zhong D."/>
            <person name="Zimmer A."/>
            <person name="Zwirko Z."/>
            <person name="Jaffe D.B."/>
            <person name="Alvarez P."/>
            <person name="Brockman W."/>
            <person name="Butler J."/>
            <person name="Chin C."/>
            <person name="Gnerre S."/>
            <person name="Grabherr M."/>
            <person name="Kleber M."/>
            <person name="Mauceli E."/>
            <person name="MacCallum I."/>
        </authorList>
    </citation>
    <scope>NUCLEOTIDE SEQUENCE [LARGE SCALE GENOMIC DNA]</scope>
    <source>
        <strain evidence="3">Tucson 14024-0371.13</strain>
    </source>
</reference>
<dbReference type="CTD" id="100329274"/>
<dbReference type="KEGG" id="dan:6503692"/>
<dbReference type="AlphaFoldDB" id="B3MRF6"/>
<accession>B3MRF6</accession>
<feature type="region of interest" description="Disordered" evidence="1">
    <location>
        <begin position="186"/>
        <end position="221"/>
    </location>
</feature>
<proteinExistence type="predicted"/>